<keyword evidence="1" id="KW-1133">Transmembrane helix</keyword>
<comment type="caution">
    <text evidence="2">The sequence shown here is derived from an EMBL/GenBank/DDBJ whole genome shotgun (WGS) entry which is preliminary data.</text>
</comment>
<proteinExistence type="predicted"/>
<organism evidence="2 3">
    <name type="scientific">Tetrabaena socialis</name>
    <dbReference type="NCBI Taxonomy" id="47790"/>
    <lineage>
        <taxon>Eukaryota</taxon>
        <taxon>Viridiplantae</taxon>
        <taxon>Chlorophyta</taxon>
        <taxon>core chlorophytes</taxon>
        <taxon>Chlorophyceae</taxon>
        <taxon>CS clade</taxon>
        <taxon>Chlamydomonadales</taxon>
        <taxon>Tetrabaenaceae</taxon>
        <taxon>Tetrabaena</taxon>
    </lineage>
</organism>
<keyword evidence="1" id="KW-0812">Transmembrane</keyword>
<evidence type="ECO:0000313" key="3">
    <source>
        <dbReference type="Proteomes" id="UP000236333"/>
    </source>
</evidence>
<dbReference type="OrthoDB" id="540439at2759"/>
<protein>
    <submittedName>
        <fullName evidence="2">Uncharacterized protein</fullName>
    </submittedName>
</protein>
<sequence>MYLFQTSYPSSRLLRPHGPMGRRGSAVKHASAAAADAVLGPAASASLRLAMRRRLRATVAGASILLFLVHLAAVSPALAHMDFEHDFVASTKVLLDLVTSGPSLLENCKDLAQIGFAITMGIAQRGAGGIDGGRG</sequence>
<dbReference type="EMBL" id="PGGS01000202">
    <property type="protein sequence ID" value="PNH07023.1"/>
    <property type="molecule type" value="Genomic_DNA"/>
</dbReference>
<keyword evidence="3" id="KW-1185">Reference proteome</keyword>
<feature type="transmembrane region" description="Helical" evidence="1">
    <location>
        <begin position="57"/>
        <end position="79"/>
    </location>
</feature>
<reference evidence="2 3" key="1">
    <citation type="journal article" date="2017" name="Mol. Biol. Evol.">
        <title>The 4-celled Tetrabaena socialis nuclear genome reveals the essential components for genetic control of cell number at the origin of multicellularity in the volvocine lineage.</title>
        <authorList>
            <person name="Featherston J."/>
            <person name="Arakaki Y."/>
            <person name="Hanschen E.R."/>
            <person name="Ferris P.J."/>
            <person name="Michod R.E."/>
            <person name="Olson B.J.S.C."/>
            <person name="Nozaki H."/>
            <person name="Durand P.M."/>
        </authorList>
    </citation>
    <scope>NUCLEOTIDE SEQUENCE [LARGE SCALE GENOMIC DNA]</scope>
    <source>
        <strain evidence="2 3">NIES-571</strain>
    </source>
</reference>
<dbReference type="Proteomes" id="UP000236333">
    <property type="component" value="Unassembled WGS sequence"/>
</dbReference>
<keyword evidence="1" id="KW-0472">Membrane</keyword>
<dbReference type="AlphaFoldDB" id="A0A2J8A3E0"/>
<evidence type="ECO:0000256" key="1">
    <source>
        <dbReference type="SAM" id="Phobius"/>
    </source>
</evidence>
<gene>
    <name evidence="2" type="ORF">TSOC_006525</name>
</gene>
<name>A0A2J8A3E0_9CHLO</name>
<accession>A0A2J8A3E0</accession>
<evidence type="ECO:0000313" key="2">
    <source>
        <dbReference type="EMBL" id="PNH07023.1"/>
    </source>
</evidence>